<dbReference type="Proteomes" id="UP001497700">
    <property type="component" value="Unassembled WGS sequence"/>
</dbReference>
<reference evidence="1 2" key="1">
    <citation type="journal article" date="2022" name="New Phytol.">
        <title>Ecological generalism drives hyperdiversity of secondary metabolite gene clusters in xylarialean endophytes.</title>
        <authorList>
            <person name="Franco M.E.E."/>
            <person name="Wisecaver J.H."/>
            <person name="Arnold A.E."/>
            <person name="Ju Y.M."/>
            <person name="Slot J.C."/>
            <person name="Ahrendt S."/>
            <person name="Moore L.P."/>
            <person name="Eastman K.E."/>
            <person name="Scott K."/>
            <person name="Konkel Z."/>
            <person name="Mondo S.J."/>
            <person name="Kuo A."/>
            <person name="Hayes R.D."/>
            <person name="Haridas S."/>
            <person name="Andreopoulos B."/>
            <person name="Riley R."/>
            <person name="LaButti K."/>
            <person name="Pangilinan J."/>
            <person name="Lipzen A."/>
            <person name="Amirebrahimi M."/>
            <person name="Yan J."/>
            <person name="Adam C."/>
            <person name="Keymanesh K."/>
            <person name="Ng V."/>
            <person name="Louie K."/>
            <person name="Northen T."/>
            <person name="Drula E."/>
            <person name="Henrissat B."/>
            <person name="Hsieh H.M."/>
            <person name="Youens-Clark K."/>
            <person name="Lutzoni F."/>
            <person name="Miadlikowska J."/>
            <person name="Eastwood D.C."/>
            <person name="Hamelin R.C."/>
            <person name="Grigoriev I.V."/>
            <person name="U'Ren J.M."/>
        </authorList>
    </citation>
    <scope>NUCLEOTIDE SEQUENCE [LARGE SCALE GENOMIC DNA]</scope>
    <source>
        <strain evidence="1 2">CBS 119005</strain>
    </source>
</reference>
<evidence type="ECO:0000313" key="1">
    <source>
        <dbReference type="EMBL" id="KAI4862267.1"/>
    </source>
</evidence>
<gene>
    <name evidence="1" type="ORF">F4820DRAFT_451098</name>
</gene>
<evidence type="ECO:0000313" key="2">
    <source>
        <dbReference type="Proteomes" id="UP001497700"/>
    </source>
</evidence>
<keyword evidence="2" id="KW-1185">Reference proteome</keyword>
<dbReference type="EMBL" id="MU393529">
    <property type="protein sequence ID" value="KAI4862267.1"/>
    <property type="molecule type" value="Genomic_DNA"/>
</dbReference>
<organism evidence="1 2">
    <name type="scientific">Hypoxylon rubiginosum</name>
    <dbReference type="NCBI Taxonomy" id="110542"/>
    <lineage>
        <taxon>Eukaryota</taxon>
        <taxon>Fungi</taxon>
        <taxon>Dikarya</taxon>
        <taxon>Ascomycota</taxon>
        <taxon>Pezizomycotina</taxon>
        <taxon>Sordariomycetes</taxon>
        <taxon>Xylariomycetidae</taxon>
        <taxon>Xylariales</taxon>
        <taxon>Hypoxylaceae</taxon>
        <taxon>Hypoxylon</taxon>
    </lineage>
</organism>
<accession>A0ACB9YS97</accession>
<name>A0ACB9YS97_9PEZI</name>
<comment type="caution">
    <text evidence="1">The sequence shown here is derived from an EMBL/GenBank/DDBJ whole genome shotgun (WGS) entry which is preliminary data.</text>
</comment>
<sequence>MDGQPGRIMIGDRAFHLVPADNEGQGVQGQSQLQRFDDPDLTKVSEFKYNRLPNTKKRIRLLRLKPAASNISQINCELIDADYDNEYHIPTRRREDRKKPEEKTSQSGPEQEPDSEKKKNPSAQYDIILENQIKYEALSWCWGEEEEEFAIIIEQNDQPYKRRIKRDLALALKYLRKTNESRTVWIDSICINQKDDNERNHQVQMMSRIYTRAEQVCIWLGEGTEESNVAIRFIKQEVMELNNFDSICSDKKYAHKWQALMMLMQRPWFSRRWMVQEISLARKAKIYCGPDKISWDDFAVAVELFVEVETATHRLSEVMRKDEKFRHIPGWFEHVSELGASLLVQATGKVFRTKRSDDHTAKDPKTPTISKSGGEVHTIDPLERRSLLSLQFLVTSMFIFQTSEPRDVIYSLLAVARDALPFVENSASMDELFMRTNITVFLEEKPFRVDYGRPYSDVCRDFVEFSIQRSCELDSVQALDILCRPWALEPRKSQSIRLQKESASIKERPPSKTSGWKTKDPSDPEKVVDDQRTTKEYFKAAIQIWNQWESEPNQEWKDSGWKPEDCHWQKHFQGFKRFEKVPKLDQILSGSPRKQTLIINTNKNAEDRSDTAAELDVPLPCWMPLASFAPFGLFHHPGMNIQKTGRVNADPLVGVPEDGHRNYNAAQTRRPDLKTLKFRKRPHCGLHGRYSLYVRGFIFDEVAEVADASQNGSIPASWLQLGGWEEPHKYEPPDEFWRTLVADRGKDNRNPPYYYARACRESVAKGGLLGGGINTIALINDERNSIIAEFCRRVQAVVWNRRLFKTKEGILGLASGKVSIGDKIGIIYGCTVPVILKEGAEKTDDELRMEEFDDAAESLKSAVKRCEEKRIRRLRFRASDISEKDREYIESGTKYVNAKLERLRENDSIKHKVEVNDKSTGGGRGEKGEKREKEEDEEKGEDGEKGEDEAGKNKEKAKERDSRRYYQLIGESYVHGMMDGDALRKKFYEEIADQTLELT</sequence>
<proteinExistence type="predicted"/>
<protein>
    <submittedName>
        <fullName evidence="1">Heterokaryon incompatibility protein-domain-containing protein</fullName>
    </submittedName>
</protein>